<sequence>MKVHEDYHSLVHCIGSLDFSGEAVPCKLLLTGDTAFPVLVTPKKDVLIAAARYGKGKVVVMAHEGYLNMNEFMDFLKNAVSWLRPNSEANIGVQNALHLLADNLSVYGSRVQKTSTLTEGLGVFCTNGYDDSQAQQIISFVREGGGLLIGAQAWHWSYSHREENVLHHFPGNKIISVSGVYFTSDYGEKGKFCVTENIPQTTIYTSFDFSLDQKYLLNGMSQLDISGSNIPSDLLLHGALSFPIGLSENKQCFLGATYYGKGRVVVATHESYLSKPELKTLMLKVISWLDINQNRRIGVHKNLGSFAELLKGENIPCNVSSLVSDLSVYCCKSYSDAEAKAIHQFVAEGGGLLIAGHAWYWSYQNSDLDVLTHYPGNKILNKFGISILDRTIPEGNYKAINPDKTNEQYHFHRALCNLQTELQSSAELKPPLSTWMIKLRQDVTAFMRLPASPIISSIQSQFVEMMRTCDIPKVSKACPVSSCSKEALILCLAHETFTVSQECDESNNLEKGPSVTVEIDGTNPGNDAWRSTGLYLAPRKTAVLEFPASVVQQGLKVQVGCQADDLSSAEKYCRAPVVVRKCHVDRQKVSVSCFWGGLLYIIVKANSNLGIIPVKVYGAEPAPVYIKGKTNLDSWLQSVRYLPAPWAELITENIILTVPSDAIRSLSDPEALLSLWDKIMVSITELAAIPKTFPRPERFVADVQISAGWMHAGYPIMCHLESAKELTDLNVMQTVGIWGPIHELGHNQQKINWEFPPHTTEATCNLWSVYVHETVLGIPRNKAHGSLQPETRACYIQEYVKNGSNLEQWDVWTALETYLQLQEGFGWEPFKQLFKDYQSMSGISNDNKSKMNLWAEKFSEAVQTNLIPFFEAWGWPIEEETRSKLSALPVWEKDPMKPYLSAMKS</sequence>
<dbReference type="PROSITE" id="PS51723">
    <property type="entry name" value="PEPTIDASE_M60"/>
    <property type="match status" value="1"/>
</dbReference>
<dbReference type="FunFam" id="1.10.390.30:FF:000001">
    <property type="entry name" value="TRPM8 channel-associated factor 1"/>
    <property type="match status" value="1"/>
</dbReference>
<dbReference type="FunFam" id="3.40.390.80:FF:000001">
    <property type="entry name" value="TRPM8 channel-associated factor 1"/>
    <property type="match status" value="1"/>
</dbReference>
<comment type="similarity">
    <text evidence="1">Belongs to the TCAF family.</text>
</comment>
<dbReference type="GeneTree" id="ENSGT00390000017365"/>
<evidence type="ECO:0000313" key="3">
    <source>
        <dbReference type="Ensembl" id="ENSXETP00000060348"/>
    </source>
</evidence>
<dbReference type="SUPFAM" id="SSF52317">
    <property type="entry name" value="Class I glutamine amidotransferase-like"/>
    <property type="match status" value="2"/>
</dbReference>
<dbReference type="PANTHER" id="PTHR15730:SF7">
    <property type="entry name" value="TRPM8 CHANNEL-ASSOCIATED FACTOR HOMOLOG"/>
    <property type="match status" value="1"/>
</dbReference>
<gene>
    <name evidence="3" type="primary">LOC100498358</name>
</gene>
<dbReference type="Ensembl" id="ENSXETT00000060935">
    <property type="protein sequence ID" value="ENSXETP00000060348"/>
    <property type="gene ID" value="ENSXETG00000029983"/>
</dbReference>
<dbReference type="InterPro" id="IPR031161">
    <property type="entry name" value="Peptidase_M60_dom"/>
</dbReference>
<name>A0A6I8PRB5_XENTR</name>
<dbReference type="Gene3D" id="3.40.390.80">
    <property type="entry name" value="Peptidase M60, enhancin-like domain 2"/>
    <property type="match status" value="1"/>
</dbReference>
<dbReference type="Pfam" id="PF17291">
    <property type="entry name" value="M60-like_N"/>
    <property type="match status" value="1"/>
</dbReference>
<dbReference type="Bgee" id="ENSXETG00000029983">
    <property type="expression patterns" value="Expressed in ovary and 10 other cell types or tissues"/>
</dbReference>
<reference evidence="3" key="2">
    <citation type="submission" date="2020-05" db="UniProtKB">
        <authorList>
            <consortium name="Ensembl"/>
        </authorList>
    </citation>
    <scope>IDENTIFICATION</scope>
</reference>
<feature type="domain" description="Peptidase M60" evidence="2">
    <location>
        <begin position="527"/>
        <end position="826"/>
    </location>
</feature>
<dbReference type="AlphaFoldDB" id="A0A6I8PRB5"/>
<dbReference type="Pfam" id="PF13402">
    <property type="entry name" value="Peptidase_M60"/>
    <property type="match status" value="1"/>
</dbReference>
<dbReference type="InterPro" id="IPR051244">
    <property type="entry name" value="TCAF"/>
</dbReference>
<protein>
    <submittedName>
        <fullName evidence="3">TRPM8 channel-associated factor 2</fullName>
    </submittedName>
</protein>
<dbReference type="InterPro" id="IPR035423">
    <property type="entry name" value="M60-like_N"/>
</dbReference>
<proteinExistence type="inferred from homology"/>
<accession>A0A6I8PRB5</accession>
<dbReference type="PANTHER" id="PTHR15730">
    <property type="entry name" value="EXPERIMENTAL AUTOIMMUNE PROSTATITIS ANTIGEN 2-RELATED"/>
    <property type="match status" value="1"/>
</dbReference>
<evidence type="ECO:0000259" key="2">
    <source>
        <dbReference type="PROSITE" id="PS51723"/>
    </source>
</evidence>
<dbReference type="InterPro" id="IPR029062">
    <property type="entry name" value="Class_I_gatase-like"/>
</dbReference>
<organism evidence="3">
    <name type="scientific">Xenopus tropicalis</name>
    <name type="common">Western clawed frog</name>
    <name type="synonym">Silurana tropicalis</name>
    <dbReference type="NCBI Taxonomy" id="8364"/>
    <lineage>
        <taxon>Eukaryota</taxon>
        <taxon>Metazoa</taxon>
        <taxon>Chordata</taxon>
        <taxon>Craniata</taxon>
        <taxon>Vertebrata</taxon>
        <taxon>Euteleostomi</taxon>
        <taxon>Amphibia</taxon>
        <taxon>Batrachia</taxon>
        <taxon>Anura</taxon>
        <taxon>Pipoidea</taxon>
        <taxon>Pipidae</taxon>
        <taxon>Xenopodinae</taxon>
        <taxon>Xenopus</taxon>
        <taxon>Silurana</taxon>
    </lineage>
</organism>
<dbReference type="Gene3D" id="1.10.390.30">
    <property type="entry name" value="Peptidase M60, enhancin-like domain 3"/>
    <property type="match status" value="1"/>
</dbReference>
<reference evidence="3" key="1">
    <citation type="journal article" date="2010" name="Science">
        <title>The genome of the Western clawed frog Xenopus tropicalis.</title>
        <authorList>
            <person name="Hellsten U."/>
            <person name="Harland R.M."/>
            <person name="Gilchrist M.J."/>
            <person name="Hendrix D."/>
            <person name="Jurka J."/>
            <person name="Kapitonov V."/>
            <person name="Ovcharenko I."/>
            <person name="Putnam N.H."/>
            <person name="Shu S."/>
            <person name="Taher L."/>
            <person name="Blitz I.L."/>
            <person name="Blumberg B."/>
            <person name="Dichmann D.S."/>
            <person name="Dubchak I."/>
            <person name="Amaya E."/>
            <person name="Detter J.C."/>
            <person name="Fletcher R."/>
            <person name="Gerhard D.S."/>
            <person name="Goodstein D."/>
            <person name="Graves T."/>
            <person name="Grigoriev I.V."/>
            <person name="Grimwood J."/>
            <person name="Kawashima T."/>
            <person name="Lindquist E."/>
            <person name="Lucas S.M."/>
            <person name="Mead P.E."/>
            <person name="Mitros T."/>
            <person name="Ogino H."/>
            <person name="Ohta Y."/>
            <person name="Poliakov A.V."/>
            <person name="Pollet N."/>
            <person name="Robert J."/>
            <person name="Salamov A."/>
            <person name="Sater A.K."/>
            <person name="Schmutz J."/>
            <person name="Terry A."/>
            <person name="Vize P.D."/>
            <person name="Warren W.C."/>
            <person name="Wells D."/>
            <person name="Wills A."/>
            <person name="Wilson R.K."/>
            <person name="Zimmerman L.B."/>
            <person name="Zorn A.M."/>
            <person name="Grainger R."/>
            <person name="Grammer T."/>
            <person name="Khokha M.K."/>
            <person name="Richardson P.M."/>
            <person name="Rokhsar D.S."/>
        </authorList>
    </citation>
    <scope>NUCLEOTIDE SEQUENCE [LARGE SCALE GENOMIC DNA]</scope>
    <source>
        <strain evidence="3">Nigerian</strain>
    </source>
</reference>
<dbReference type="InterPro" id="IPR042279">
    <property type="entry name" value="Pep_M60_3"/>
</dbReference>
<dbReference type="SMART" id="SM01276">
    <property type="entry name" value="M60-like"/>
    <property type="match status" value="1"/>
</dbReference>
<evidence type="ECO:0000256" key="1">
    <source>
        <dbReference type="ARBA" id="ARBA00009770"/>
    </source>
</evidence>